<dbReference type="InterPro" id="IPR019533">
    <property type="entry name" value="Peptidase_S26"/>
</dbReference>
<dbReference type="SUPFAM" id="SSF51306">
    <property type="entry name" value="LexA/Signal peptidase"/>
    <property type="match status" value="1"/>
</dbReference>
<keyword evidence="6 7" id="KW-0378">Hydrolase</keyword>
<evidence type="ECO:0000256" key="4">
    <source>
        <dbReference type="ARBA" id="ARBA00013208"/>
    </source>
</evidence>
<dbReference type="NCBIfam" id="TIGR02227">
    <property type="entry name" value="sigpep_I_bact"/>
    <property type="match status" value="1"/>
</dbReference>
<gene>
    <name evidence="9" type="primary">spsB</name>
    <name evidence="9" type="ORF">TEMA_26560</name>
</gene>
<evidence type="ECO:0000256" key="7">
    <source>
        <dbReference type="RuleBase" id="RU362042"/>
    </source>
</evidence>
<evidence type="ECO:0000256" key="1">
    <source>
        <dbReference type="ARBA" id="ARBA00000677"/>
    </source>
</evidence>
<dbReference type="Pfam" id="PF10502">
    <property type="entry name" value="Peptidase_S26"/>
    <property type="match status" value="1"/>
</dbReference>
<comment type="similarity">
    <text evidence="3 7">Belongs to the peptidase S26 family.</text>
</comment>
<dbReference type="GO" id="GO:0009003">
    <property type="term" value="F:signal peptidase activity"/>
    <property type="evidence" value="ECO:0007669"/>
    <property type="project" value="UniProtKB-EC"/>
</dbReference>
<evidence type="ECO:0000259" key="8">
    <source>
        <dbReference type="Pfam" id="PF10502"/>
    </source>
</evidence>
<feature type="transmembrane region" description="Helical" evidence="7">
    <location>
        <begin position="12"/>
        <end position="30"/>
    </location>
</feature>
<dbReference type="PROSITE" id="PS00501">
    <property type="entry name" value="SPASE_I_1"/>
    <property type="match status" value="1"/>
</dbReference>
<organism evidence="9 10">
    <name type="scientific">Terrisporobacter mayombei</name>
    <dbReference type="NCBI Taxonomy" id="1541"/>
    <lineage>
        <taxon>Bacteria</taxon>
        <taxon>Bacillati</taxon>
        <taxon>Bacillota</taxon>
        <taxon>Clostridia</taxon>
        <taxon>Peptostreptococcales</taxon>
        <taxon>Peptostreptococcaceae</taxon>
        <taxon>Terrisporobacter</taxon>
    </lineage>
</organism>
<keyword evidence="7" id="KW-0472">Membrane</keyword>
<evidence type="ECO:0000313" key="9">
    <source>
        <dbReference type="EMBL" id="WMT82294.1"/>
    </source>
</evidence>
<accession>A0ABY9Q4K7</accession>
<feature type="domain" description="Peptidase S26" evidence="8">
    <location>
        <begin position="10"/>
        <end position="167"/>
    </location>
</feature>
<dbReference type="InterPro" id="IPR019758">
    <property type="entry name" value="Pept_S26A_signal_pept_1_CS"/>
</dbReference>
<dbReference type="PRINTS" id="PR00727">
    <property type="entry name" value="LEADERPTASE"/>
</dbReference>
<dbReference type="CDD" id="cd06530">
    <property type="entry name" value="S26_SPase_I"/>
    <property type="match status" value="1"/>
</dbReference>
<evidence type="ECO:0000256" key="6">
    <source>
        <dbReference type="ARBA" id="ARBA00022801"/>
    </source>
</evidence>
<proteinExistence type="inferred from homology"/>
<dbReference type="InterPro" id="IPR036286">
    <property type="entry name" value="LexA/Signal_pep-like_sf"/>
</dbReference>
<keyword evidence="7" id="KW-0812">Transmembrane</keyword>
<dbReference type="InterPro" id="IPR000223">
    <property type="entry name" value="Pept_S26A_signal_pept_1"/>
</dbReference>
<dbReference type="InterPro" id="IPR019756">
    <property type="entry name" value="Pept_S26A_signal_pept_1_Ser-AS"/>
</dbReference>
<keyword evidence="5 7" id="KW-0645">Protease</keyword>
<dbReference type="Proteomes" id="UP001235030">
    <property type="component" value="Chromosome"/>
</dbReference>
<protein>
    <recommendedName>
        <fullName evidence="4 7">Signal peptidase I</fullName>
        <ecNumber evidence="4 7">3.4.21.89</ecNumber>
    </recommendedName>
</protein>
<evidence type="ECO:0000256" key="2">
    <source>
        <dbReference type="ARBA" id="ARBA00004401"/>
    </source>
</evidence>
<comment type="subcellular location">
    <subcellularLocation>
        <location evidence="2">Cell membrane</location>
        <topology evidence="2">Single-pass type II membrane protein</topology>
    </subcellularLocation>
    <subcellularLocation>
        <location evidence="7">Membrane</location>
        <topology evidence="7">Single-pass type II membrane protein</topology>
    </subcellularLocation>
</comment>
<evidence type="ECO:0000256" key="3">
    <source>
        <dbReference type="ARBA" id="ARBA00009370"/>
    </source>
</evidence>
<dbReference type="PANTHER" id="PTHR43390:SF1">
    <property type="entry name" value="CHLOROPLAST PROCESSING PEPTIDASE"/>
    <property type="match status" value="1"/>
</dbReference>
<dbReference type="Gene3D" id="2.10.109.10">
    <property type="entry name" value="Umud Fragment, subunit A"/>
    <property type="match status" value="1"/>
</dbReference>
<keyword evidence="10" id="KW-1185">Reference proteome</keyword>
<evidence type="ECO:0000313" key="10">
    <source>
        <dbReference type="Proteomes" id="UP001235030"/>
    </source>
</evidence>
<dbReference type="EC" id="3.4.21.89" evidence="4 7"/>
<reference evidence="9 10" key="1">
    <citation type="submission" date="2022-07" db="EMBL/GenBank/DDBJ databases">
        <title>Genome sequence of Terrisporobacter mayombei DSM6539.</title>
        <authorList>
            <person name="Boeer T."/>
            <person name="Bengelsdorf F.R."/>
            <person name="Daniel R."/>
            <person name="Poehlein A."/>
        </authorList>
    </citation>
    <scope>NUCLEOTIDE SEQUENCE [LARGE SCALE GENOMIC DNA]</scope>
    <source>
        <strain evidence="9 10">DSM 6539</strain>
    </source>
</reference>
<dbReference type="PANTHER" id="PTHR43390">
    <property type="entry name" value="SIGNAL PEPTIDASE I"/>
    <property type="match status" value="1"/>
</dbReference>
<dbReference type="RefSeq" id="WP_228105844.1">
    <property type="nucleotide sequence ID" value="NZ_CP101637.1"/>
</dbReference>
<name>A0ABY9Q4K7_9FIRM</name>
<dbReference type="PROSITE" id="PS00761">
    <property type="entry name" value="SPASE_I_3"/>
    <property type="match status" value="1"/>
</dbReference>
<evidence type="ECO:0000256" key="5">
    <source>
        <dbReference type="ARBA" id="ARBA00022670"/>
    </source>
</evidence>
<dbReference type="EMBL" id="CP101637">
    <property type="protein sequence ID" value="WMT82294.1"/>
    <property type="molecule type" value="Genomic_DNA"/>
</dbReference>
<comment type="catalytic activity">
    <reaction evidence="1 7">
        <text>Cleavage of hydrophobic, N-terminal signal or leader sequences from secreted and periplasmic proteins.</text>
        <dbReference type="EC" id="3.4.21.89"/>
    </reaction>
</comment>
<keyword evidence="7" id="KW-1133">Transmembrane helix</keyword>
<sequence length="178" mass="20228">MSAKVKKEIFEWVKVFVLAIVFAFIITQFIKPTLVRGDSMYSTLEEGDYLIINRMSYKFKEPKRGDIIVFESDLQQEDGSSKDLVKRVIGVSGDKVKIENSKVYVNGEELVEPYIHDEVTEGDIDTVVPKNSVFVLGDNREISLDSRYDSVGFIDDSDILGKVFVRLYPFNKIGLLGE</sequence>